<dbReference type="InterPro" id="IPR036259">
    <property type="entry name" value="MFS_trans_sf"/>
</dbReference>
<evidence type="ECO:0000256" key="6">
    <source>
        <dbReference type="ARBA" id="ARBA00023136"/>
    </source>
</evidence>
<feature type="transmembrane region" description="Helical" evidence="7">
    <location>
        <begin position="178"/>
        <end position="198"/>
    </location>
</feature>
<dbReference type="InterPro" id="IPR011701">
    <property type="entry name" value="MFS"/>
</dbReference>
<evidence type="ECO:0000259" key="8">
    <source>
        <dbReference type="PROSITE" id="PS50850"/>
    </source>
</evidence>
<dbReference type="PANTHER" id="PTHR42718:SF46">
    <property type="entry name" value="BLR6921 PROTEIN"/>
    <property type="match status" value="1"/>
</dbReference>
<feature type="transmembrane region" description="Helical" evidence="7">
    <location>
        <begin position="210"/>
        <end position="227"/>
    </location>
</feature>
<feature type="transmembrane region" description="Helical" evidence="7">
    <location>
        <begin position="119"/>
        <end position="138"/>
    </location>
</feature>
<feature type="transmembrane region" description="Helical" evidence="7">
    <location>
        <begin position="21"/>
        <end position="49"/>
    </location>
</feature>
<keyword evidence="6 7" id="KW-0472">Membrane</keyword>
<feature type="transmembrane region" description="Helical" evidence="7">
    <location>
        <begin position="490"/>
        <end position="510"/>
    </location>
</feature>
<keyword evidence="5 7" id="KW-1133">Transmembrane helix</keyword>
<dbReference type="CDD" id="cd17321">
    <property type="entry name" value="MFS_MMR_MDR_like"/>
    <property type="match status" value="1"/>
</dbReference>
<dbReference type="InterPro" id="IPR020846">
    <property type="entry name" value="MFS_dom"/>
</dbReference>
<dbReference type="GO" id="GO:0022857">
    <property type="term" value="F:transmembrane transporter activity"/>
    <property type="evidence" value="ECO:0007669"/>
    <property type="project" value="InterPro"/>
</dbReference>
<dbReference type="NCBIfam" id="TIGR00711">
    <property type="entry name" value="efflux_EmrB"/>
    <property type="match status" value="1"/>
</dbReference>
<dbReference type="PROSITE" id="PS50850">
    <property type="entry name" value="MFS"/>
    <property type="match status" value="1"/>
</dbReference>
<evidence type="ECO:0000256" key="2">
    <source>
        <dbReference type="ARBA" id="ARBA00022448"/>
    </source>
</evidence>
<feature type="transmembrane region" description="Helical" evidence="7">
    <location>
        <begin position="385"/>
        <end position="408"/>
    </location>
</feature>
<dbReference type="Gene3D" id="1.20.1250.20">
    <property type="entry name" value="MFS general substrate transporter like domains"/>
    <property type="match status" value="1"/>
</dbReference>
<feature type="transmembrane region" description="Helical" evidence="7">
    <location>
        <begin position="150"/>
        <end position="172"/>
    </location>
</feature>
<sequence length="530" mass="54843">MTTSLQEKGPGASDPARQRNLGIALVVILTAQLMVVLDSTIANIAIPYIANDLDFSDAGQSWIITGYTIAFGGLLLLGGRLGDLFGRRRVFMGGVLLFSLASLLGGISSNQELLLASRALQGVGAAIASPTALALITTNFPAGKARNRAFSAYATMSGVGAAVGLILGGWLTEYSWRWTFLINVPVGIAAAALAPIYLNESARRRVALDIPGALTGTGGLVGIVYGLTRAAEESWGDTWTITSLAAGVALLAVFIQIERTVKEPLLPFRILANRTRAVSFLAMMLVPAAMFAMFYFLAIVVQEGMGYSSLETGFAFLPFSAGLIVAAAIASNLMSRVDPRWLAGGGTLLGAIALYGFSRIPYNDGTGSPQALQNIGVDASYATDLLPWIIVMSVGMGFVFVPLTVTAVHGVGNEDSGIGAGVLNAMQQIGGALGLATLSTVAVNATKDKANEIAAGAQKLMAQLPGGESGPVKEFQEAVGNVAFAHGATLAFVVGAGMMLAGSLITLLFLNASHEEINDNEGEAEPVAVA</sequence>
<dbReference type="EMBL" id="CP094970">
    <property type="protein sequence ID" value="UYM04723.1"/>
    <property type="molecule type" value="Genomic_DNA"/>
</dbReference>
<feature type="domain" description="Major facilitator superfamily (MFS) profile" evidence="8">
    <location>
        <begin position="24"/>
        <end position="514"/>
    </location>
</feature>
<reference evidence="9" key="1">
    <citation type="submission" date="2022-01" db="EMBL/GenBank/DDBJ databases">
        <title>Nocardioidaceae gen. sp. A5X3R13.</title>
        <authorList>
            <person name="Lopez Marin M.A."/>
            <person name="Uhlik O."/>
        </authorList>
    </citation>
    <scope>NUCLEOTIDE SEQUENCE</scope>
    <source>
        <strain evidence="9">A5X3R13</strain>
    </source>
</reference>
<dbReference type="SUPFAM" id="SSF103473">
    <property type="entry name" value="MFS general substrate transporter"/>
    <property type="match status" value="1"/>
</dbReference>
<keyword evidence="2" id="KW-0813">Transport</keyword>
<dbReference type="Proteomes" id="UP001164390">
    <property type="component" value="Chromosome"/>
</dbReference>
<feature type="transmembrane region" description="Helical" evidence="7">
    <location>
        <begin position="90"/>
        <end position="107"/>
    </location>
</feature>
<evidence type="ECO:0000256" key="4">
    <source>
        <dbReference type="ARBA" id="ARBA00022692"/>
    </source>
</evidence>
<organism evidence="9 10">
    <name type="scientific">Solicola gregarius</name>
    <dbReference type="NCBI Taxonomy" id="2908642"/>
    <lineage>
        <taxon>Bacteria</taxon>
        <taxon>Bacillati</taxon>
        <taxon>Actinomycetota</taxon>
        <taxon>Actinomycetes</taxon>
        <taxon>Propionibacteriales</taxon>
        <taxon>Nocardioidaceae</taxon>
        <taxon>Solicola</taxon>
    </lineage>
</organism>
<evidence type="ECO:0000313" key="9">
    <source>
        <dbReference type="EMBL" id="UYM04723.1"/>
    </source>
</evidence>
<evidence type="ECO:0000256" key="5">
    <source>
        <dbReference type="ARBA" id="ARBA00022989"/>
    </source>
</evidence>
<dbReference type="AlphaFoldDB" id="A0AA46YLC1"/>
<keyword evidence="10" id="KW-1185">Reference proteome</keyword>
<proteinExistence type="predicted"/>
<feature type="transmembrane region" description="Helical" evidence="7">
    <location>
        <begin position="278"/>
        <end position="301"/>
    </location>
</feature>
<keyword evidence="4 7" id="KW-0812">Transmembrane</keyword>
<dbReference type="Gene3D" id="1.20.1720.10">
    <property type="entry name" value="Multidrug resistance protein D"/>
    <property type="match status" value="1"/>
</dbReference>
<comment type="subcellular location">
    <subcellularLocation>
        <location evidence="1">Cell membrane</location>
        <topology evidence="1">Multi-pass membrane protein</topology>
    </subcellularLocation>
</comment>
<dbReference type="InterPro" id="IPR004638">
    <property type="entry name" value="EmrB-like"/>
</dbReference>
<keyword evidence="3" id="KW-1003">Cell membrane</keyword>
<dbReference type="GO" id="GO:0005886">
    <property type="term" value="C:plasma membrane"/>
    <property type="evidence" value="ECO:0007669"/>
    <property type="project" value="UniProtKB-SubCell"/>
</dbReference>
<evidence type="ECO:0000313" key="10">
    <source>
        <dbReference type="Proteomes" id="UP001164390"/>
    </source>
</evidence>
<feature type="transmembrane region" description="Helical" evidence="7">
    <location>
        <begin position="313"/>
        <end position="334"/>
    </location>
</feature>
<accession>A0AA46YLC1</accession>
<dbReference type="KEGG" id="sgrg:L0C25_19625"/>
<evidence type="ECO:0000256" key="1">
    <source>
        <dbReference type="ARBA" id="ARBA00004651"/>
    </source>
</evidence>
<name>A0AA46YLC1_9ACTN</name>
<dbReference type="RefSeq" id="WP_271633481.1">
    <property type="nucleotide sequence ID" value="NZ_CP094970.1"/>
</dbReference>
<gene>
    <name evidence="9" type="ORF">L0C25_19625</name>
</gene>
<feature type="transmembrane region" description="Helical" evidence="7">
    <location>
        <begin position="239"/>
        <end position="257"/>
    </location>
</feature>
<dbReference type="PANTHER" id="PTHR42718">
    <property type="entry name" value="MAJOR FACILITATOR SUPERFAMILY MULTIDRUG TRANSPORTER MFSC"/>
    <property type="match status" value="1"/>
</dbReference>
<evidence type="ECO:0000256" key="7">
    <source>
        <dbReference type="SAM" id="Phobius"/>
    </source>
</evidence>
<feature type="transmembrane region" description="Helical" evidence="7">
    <location>
        <begin position="61"/>
        <end position="78"/>
    </location>
</feature>
<feature type="transmembrane region" description="Helical" evidence="7">
    <location>
        <begin position="341"/>
        <end position="358"/>
    </location>
</feature>
<evidence type="ECO:0000256" key="3">
    <source>
        <dbReference type="ARBA" id="ARBA00022475"/>
    </source>
</evidence>
<protein>
    <submittedName>
        <fullName evidence="9">DHA2 family efflux MFS transporter permease subunit</fullName>
    </submittedName>
</protein>
<dbReference type="Pfam" id="PF07690">
    <property type="entry name" value="MFS_1"/>
    <property type="match status" value="1"/>
</dbReference>